<keyword evidence="3" id="KW-1185">Reference proteome</keyword>
<accession>A0A0V7ZHW6</accession>
<sequence>MATLLSSGGTLKENTVEGQIMECLTRLFLLEQEENISNTSIGFNANSRIFSATCNLPVEEVISGTGEIFVTAQDYLPDYLGFSSGNGDIQAPSIMQHLHQLIIYAQRMEKDVESNPNNENRITSTTNTDTSTFSANFNFQFELGLTDDGMPYEKAIEYLVDVPSGSGDGNGDGNP</sequence>
<dbReference type="EMBL" id="LMTZ01000129">
    <property type="protein sequence ID" value="KST64077.1"/>
    <property type="molecule type" value="Genomic_DNA"/>
</dbReference>
<comment type="caution">
    <text evidence="1">The sequence shown here is derived from an EMBL/GenBank/DDBJ whole genome shotgun (WGS) entry which is preliminary data.</text>
</comment>
<organism evidence="1 3">
    <name type="scientific">Mastigocoleus testarum BC008</name>
    <dbReference type="NCBI Taxonomy" id="371196"/>
    <lineage>
        <taxon>Bacteria</taxon>
        <taxon>Bacillati</taxon>
        <taxon>Cyanobacteriota</taxon>
        <taxon>Cyanophyceae</taxon>
        <taxon>Nostocales</taxon>
        <taxon>Hapalosiphonaceae</taxon>
        <taxon>Mastigocoleus</taxon>
    </lineage>
</organism>
<evidence type="ECO:0000313" key="2">
    <source>
        <dbReference type="EMBL" id="KST64787.1"/>
    </source>
</evidence>
<protein>
    <submittedName>
        <fullName evidence="1">Uncharacterized protein</fullName>
    </submittedName>
</protein>
<dbReference type="Proteomes" id="UP000053372">
    <property type="component" value="Unassembled WGS sequence"/>
</dbReference>
<evidence type="ECO:0000313" key="1">
    <source>
        <dbReference type="EMBL" id="KST64077.1"/>
    </source>
</evidence>
<name>A0A0V7ZHW6_9CYAN</name>
<gene>
    <name evidence="1" type="ORF">BC008_40500</name>
    <name evidence="2" type="ORF">BC008_41475</name>
</gene>
<dbReference type="RefSeq" id="WP_027844067.1">
    <property type="nucleotide sequence ID" value="NZ_LMTZ01000118.1"/>
</dbReference>
<dbReference type="AlphaFoldDB" id="A0A0V7ZHW6"/>
<proteinExistence type="predicted"/>
<reference evidence="1 3" key="1">
    <citation type="journal article" date="2015" name="Genome Announc.">
        <title>Draft Genome of the Euendolithic (true boring) Cyanobacterium Mastigocoleus testarum strain BC008.</title>
        <authorList>
            <person name="Guida B.S."/>
            <person name="Garcia-Pichel F."/>
        </authorList>
    </citation>
    <scope>NUCLEOTIDE SEQUENCE [LARGE SCALE GENOMIC DNA]</scope>
    <source>
        <strain evidence="1 3">BC008</strain>
    </source>
</reference>
<dbReference type="EMBL" id="LMTZ01000118">
    <property type="protein sequence ID" value="KST64787.1"/>
    <property type="molecule type" value="Genomic_DNA"/>
</dbReference>
<evidence type="ECO:0000313" key="3">
    <source>
        <dbReference type="Proteomes" id="UP000053372"/>
    </source>
</evidence>